<dbReference type="InterPro" id="IPR038765">
    <property type="entry name" value="Papain-like_cys_pep_sf"/>
</dbReference>
<dbReference type="RefSeq" id="WP_379845670.1">
    <property type="nucleotide sequence ID" value="NZ_JBHSMA010000003.1"/>
</dbReference>
<dbReference type="PANTHER" id="PTHR35532">
    <property type="entry name" value="SIMILAR TO POLYHYDROXYALKANOATE DEPOLYMERASE"/>
    <property type="match status" value="1"/>
</dbReference>
<accession>A0ABW0IAE5</accession>
<feature type="domain" description="Transglutaminase-like" evidence="1">
    <location>
        <begin position="139"/>
        <end position="229"/>
    </location>
</feature>
<dbReference type="InterPro" id="IPR002931">
    <property type="entry name" value="Transglutaminase-like"/>
</dbReference>
<evidence type="ECO:0000313" key="3">
    <source>
        <dbReference type="Proteomes" id="UP001596106"/>
    </source>
</evidence>
<proteinExistence type="predicted"/>
<comment type="caution">
    <text evidence="2">The sequence shown here is derived from an EMBL/GenBank/DDBJ whole genome shotgun (WGS) entry which is preliminary data.</text>
</comment>
<evidence type="ECO:0000313" key="2">
    <source>
        <dbReference type="EMBL" id="MFC5410323.1"/>
    </source>
</evidence>
<keyword evidence="3" id="KW-1185">Reference proteome</keyword>
<dbReference type="Pfam" id="PF01841">
    <property type="entry name" value="Transglut_core"/>
    <property type="match status" value="1"/>
</dbReference>
<dbReference type="EMBL" id="JBHSMA010000003">
    <property type="protein sequence ID" value="MFC5410323.1"/>
    <property type="molecule type" value="Genomic_DNA"/>
</dbReference>
<gene>
    <name evidence="2" type="ORF">ACFPMF_13435</name>
</gene>
<dbReference type="PANTHER" id="PTHR35532:SF5">
    <property type="entry name" value="CARBOHYDRATE-BINDING DOMAIN-CONTAINING PROTEIN"/>
    <property type="match status" value="1"/>
</dbReference>
<sequence>MNRRLYLSVALSCCFFFACDKTKEKEQLRQELRAHYNAPADSLQRRAADFLLEHIDGLSTGESATDDLGHVKADYLIQNIDLAFQTAAEQLQEGSLPFADFCEYVLPHRLASEPLTPWREQCIREFGALRDTFQRADDRNLAVCKHINIAFYNELKYSMNAKPARYRSWEEMAKNKEGDCWLMTSVIEYPLRALGIAVTTDFVPMWSNSNGGPHAWNVMVTSKYGWTKFMGCERYPTFPADYDPLLTYHEFRRSGKVFRKTYSTNTTTLPHLLDDEDDIPFNLQFDRVIDVTDQYFPVSDVDLRLPSESTPEMVYLATFSNGEWIPVFWAKPRDNRCRFPKMAKGVVYLPCTYQGGKGVEALDKPFYIDENTGQKVTFRADLQRKTAIPVHYTRSKLMEEIAAFSLGRTGLALFQTMDSICLDQKRSAPLADKTYRLYYWDNGWQLAGEQKKTTASLQFENVPVGTFYRLLPQEPRNNERFFTYTGNQQIWW</sequence>
<protein>
    <submittedName>
        <fullName evidence="2">Transglutaminase domain-containing protein</fullName>
    </submittedName>
</protein>
<dbReference type="Proteomes" id="UP001596106">
    <property type="component" value="Unassembled WGS sequence"/>
</dbReference>
<reference evidence="3" key="1">
    <citation type="journal article" date="2019" name="Int. J. Syst. Evol. Microbiol.">
        <title>The Global Catalogue of Microorganisms (GCM) 10K type strain sequencing project: providing services to taxonomists for standard genome sequencing and annotation.</title>
        <authorList>
            <consortium name="The Broad Institute Genomics Platform"/>
            <consortium name="The Broad Institute Genome Sequencing Center for Infectious Disease"/>
            <person name="Wu L."/>
            <person name="Ma J."/>
        </authorList>
    </citation>
    <scope>NUCLEOTIDE SEQUENCE [LARGE SCALE GENOMIC DNA]</scope>
    <source>
        <strain evidence="3">CCUG 55250</strain>
    </source>
</reference>
<evidence type="ECO:0000259" key="1">
    <source>
        <dbReference type="Pfam" id="PF01841"/>
    </source>
</evidence>
<organism evidence="2 3">
    <name type="scientific">Larkinella bovis</name>
    <dbReference type="NCBI Taxonomy" id="683041"/>
    <lineage>
        <taxon>Bacteria</taxon>
        <taxon>Pseudomonadati</taxon>
        <taxon>Bacteroidota</taxon>
        <taxon>Cytophagia</taxon>
        <taxon>Cytophagales</taxon>
        <taxon>Spirosomataceae</taxon>
        <taxon>Larkinella</taxon>
    </lineage>
</organism>
<dbReference type="SUPFAM" id="SSF54001">
    <property type="entry name" value="Cysteine proteinases"/>
    <property type="match status" value="1"/>
</dbReference>
<dbReference type="PROSITE" id="PS51257">
    <property type="entry name" value="PROKAR_LIPOPROTEIN"/>
    <property type="match status" value="1"/>
</dbReference>
<name>A0ABW0IAE5_9BACT</name>